<evidence type="ECO:0000256" key="3">
    <source>
        <dbReference type="ARBA" id="ARBA00022723"/>
    </source>
</evidence>
<dbReference type="SUPFAM" id="SSF54862">
    <property type="entry name" value="4Fe-4S ferredoxins"/>
    <property type="match status" value="1"/>
</dbReference>
<sequence length="65" mass="6955">MKVFVDQDRCIASGQCVLAAADLFDQRDEDGVAVVLDDNPPDHRLADAHNAAAGCPAMAITVEDW</sequence>
<dbReference type="InterPro" id="IPR001080">
    <property type="entry name" value="3Fe4S_ferredoxin"/>
</dbReference>
<keyword evidence="3 8" id="KW-0479">Metal-binding</keyword>
<proteinExistence type="predicted"/>
<keyword evidence="4 8" id="KW-0249">Electron transport</keyword>
<comment type="function">
    <text evidence="8">Ferredoxins are iron-sulfur proteins that transfer electrons in a wide variety of metabolic reactions.</text>
</comment>
<dbReference type="PANTHER" id="PTHR36923:SF3">
    <property type="entry name" value="FERREDOXIN"/>
    <property type="match status" value="1"/>
</dbReference>
<keyword evidence="10" id="KW-1185">Reference proteome</keyword>
<accession>A0ABV6QTB7</accession>
<keyword evidence="2 8" id="KW-0813">Transport</keyword>
<dbReference type="Pfam" id="PF13370">
    <property type="entry name" value="Fer4_13"/>
    <property type="match status" value="1"/>
</dbReference>
<evidence type="ECO:0000256" key="8">
    <source>
        <dbReference type="RuleBase" id="RU368020"/>
    </source>
</evidence>
<dbReference type="RefSeq" id="WP_380053145.1">
    <property type="nucleotide sequence ID" value="NZ_JBHLTC010000036.1"/>
</dbReference>
<dbReference type="PANTHER" id="PTHR36923">
    <property type="entry name" value="FERREDOXIN"/>
    <property type="match status" value="1"/>
</dbReference>
<protein>
    <recommendedName>
        <fullName evidence="8">Ferredoxin</fullName>
    </recommendedName>
</protein>
<dbReference type="InterPro" id="IPR051269">
    <property type="entry name" value="Fe-S_cluster_ET"/>
</dbReference>
<dbReference type="PRINTS" id="PR00352">
    <property type="entry name" value="3FE4SFRDOXIN"/>
</dbReference>
<reference evidence="9 10" key="1">
    <citation type="submission" date="2024-09" db="EMBL/GenBank/DDBJ databases">
        <authorList>
            <person name="Sun Q."/>
            <person name="Mori K."/>
        </authorList>
    </citation>
    <scope>NUCLEOTIDE SEQUENCE [LARGE SCALE GENOMIC DNA]</scope>
    <source>
        <strain evidence="9 10">CGMCC 1.15906</strain>
    </source>
</reference>
<evidence type="ECO:0000256" key="4">
    <source>
        <dbReference type="ARBA" id="ARBA00022982"/>
    </source>
</evidence>
<evidence type="ECO:0000256" key="5">
    <source>
        <dbReference type="ARBA" id="ARBA00023004"/>
    </source>
</evidence>
<evidence type="ECO:0000313" key="9">
    <source>
        <dbReference type="EMBL" id="MFC0627889.1"/>
    </source>
</evidence>
<dbReference type="EMBL" id="JBHLTC010000036">
    <property type="protein sequence ID" value="MFC0627889.1"/>
    <property type="molecule type" value="Genomic_DNA"/>
</dbReference>
<dbReference type="Gene3D" id="3.30.70.20">
    <property type="match status" value="1"/>
</dbReference>
<evidence type="ECO:0000256" key="1">
    <source>
        <dbReference type="ARBA" id="ARBA00001927"/>
    </source>
</evidence>
<evidence type="ECO:0000256" key="6">
    <source>
        <dbReference type="ARBA" id="ARBA00023014"/>
    </source>
</evidence>
<dbReference type="Proteomes" id="UP001589890">
    <property type="component" value="Unassembled WGS sequence"/>
</dbReference>
<keyword evidence="7" id="KW-0003">3Fe-4S</keyword>
<comment type="caution">
    <text evidence="9">The sequence shown here is derived from an EMBL/GenBank/DDBJ whole genome shotgun (WGS) entry which is preliminary data.</text>
</comment>
<evidence type="ECO:0000256" key="2">
    <source>
        <dbReference type="ARBA" id="ARBA00022448"/>
    </source>
</evidence>
<evidence type="ECO:0000256" key="7">
    <source>
        <dbReference type="ARBA" id="ARBA00023291"/>
    </source>
</evidence>
<organism evidence="9 10">
    <name type="scientific">Kribbella deserti</name>
    <dbReference type="NCBI Taxonomy" id="1926257"/>
    <lineage>
        <taxon>Bacteria</taxon>
        <taxon>Bacillati</taxon>
        <taxon>Actinomycetota</taxon>
        <taxon>Actinomycetes</taxon>
        <taxon>Propionibacteriales</taxon>
        <taxon>Kribbellaceae</taxon>
        <taxon>Kribbella</taxon>
    </lineage>
</organism>
<comment type="cofactor">
    <cofactor evidence="1">
        <name>[3Fe-4S] cluster</name>
        <dbReference type="ChEBI" id="CHEBI:21137"/>
    </cofactor>
</comment>
<keyword evidence="6 8" id="KW-0411">Iron-sulfur</keyword>
<name>A0ABV6QTB7_9ACTN</name>
<gene>
    <name evidence="9" type="ORF">ACFFGN_27695</name>
</gene>
<keyword evidence="5 8" id="KW-0408">Iron</keyword>
<evidence type="ECO:0000313" key="10">
    <source>
        <dbReference type="Proteomes" id="UP001589890"/>
    </source>
</evidence>